<dbReference type="Proteomes" id="UP000256686">
    <property type="component" value="Unassembled WGS sequence"/>
</dbReference>
<reference evidence="2" key="1">
    <citation type="submission" date="2018-06" db="EMBL/GenBank/DDBJ databases">
        <authorList>
            <person name="Lum Nde A."/>
            <person name="Hugo C."/>
        </authorList>
    </citation>
    <scope>NUCLEOTIDE SEQUENCE [LARGE SCALE GENOMIC DNA]</scope>
    <source>
        <strain evidence="2">1_F178</strain>
    </source>
</reference>
<evidence type="ECO:0000313" key="1">
    <source>
        <dbReference type="EMBL" id="REC64213.1"/>
    </source>
</evidence>
<accession>A0A3D9CEB9</accession>
<evidence type="ECO:0000313" key="2">
    <source>
        <dbReference type="Proteomes" id="UP000256686"/>
    </source>
</evidence>
<gene>
    <name evidence="1" type="ORF">DRF65_01140</name>
</gene>
<dbReference type="AlphaFoldDB" id="A0A3D9CEB9"/>
<organism evidence="1 2">
    <name type="scientific">Chryseobacterium pennae</name>
    <dbReference type="NCBI Taxonomy" id="2258962"/>
    <lineage>
        <taxon>Bacteria</taxon>
        <taxon>Pseudomonadati</taxon>
        <taxon>Bacteroidota</taxon>
        <taxon>Flavobacteriia</taxon>
        <taxon>Flavobacteriales</taxon>
        <taxon>Weeksellaceae</taxon>
        <taxon>Chryseobacterium group</taxon>
        <taxon>Chryseobacterium</taxon>
    </lineage>
</organism>
<name>A0A3D9CEB9_9FLAO</name>
<keyword evidence="2" id="KW-1185">Reference proteome</keyword>
<comment type="caution">
    <text evidence="1">The sequence shown here is derived from an EMBL/GenBank/DDBJ whole genome shotgun (WGS) entry which is preliminary data.</text>
</comment>
<sequence length="271" mass="29251">MNKFKKTDTMKKNGIMAMIFLSGSSFVLGQAITAGSVGIGITEPKSTLHIEGKAGSPSVPDGLTVPRLTRAQLSAKNSVYTGDQNGTVVFVTTLDGAAADKVVNVTSVGLYFYDAPTNKWHNVRYSSFGVVESFKAITGTYSPAVPYVVQPDDYILLLRFSTTSTGGNSTSNINNTSPFINNTANLQLPDPTTCPGRVLHFVNDSDRFGLNTGANVYTNYPMISNGAASEANAYNIRSNNNNYQILYGLNYSQWKIISDGTRWISLQVVIV</sequence>
<protein>
    <submittedName>
        <fullName evidence="1">Uncharacterized protein</fullName>
    </submittedName>
</protein>
<proteinExistence type="predicted"/>
<dbReference type="EMBL" id="QNVT01000001">
    <property type="protein sequence ID" value="REC64213.1"/>
    <property type="molecule type" value="Genomic_DNA"/>
</dbReference>